<dbReference type="Proteomes" id="UP000518300">
    <property type="component" value="Unassembled WGS sequence"/>
</dbReference>
<organism evidence="1 2">
    <name type="scientific">Pyxidicoccus fallax</name>
    <dbReference type="NCBI Taxonomy" id="394095"/>
    <lineage>
        <taxon>Bacteria</taxon>
        <taxon>Pseudomonadati</taxon>
        <taxon>Myxococcota</taxon>
        <taxon>Myxococcia</taxon>
        <taxon>Myxococcales</taxon>
        <taxon>Cystobacterineae</taxon>
        <taxon>Myxococcaceae</taxon>
        <taxon>Pyxidicoccus</taxon>
    </lineage>
</organism>
<keyword evidence="2" id="KW-1185">Reference proteome</keyword>
<dbReference type="EMBL" id="JABBJJ010000201">
    <property type="protein sequence ID" value="NMO19719.1"/>
    <property type="molecule type" value="Genomic_DNA"/>
</dbReference>
<reference evidence="1 2" key="1">
    <citation type="submission" date="2020-04" db="EMBL/GenBank/DDBJ databases">
        <title>Draft genome of Pyxidicoccus fallax type strain.</title>
        <authorList>
            <person name="Whitworth D.E."/>
        </authorList>
    </citation>
    <scope>NUCLEOTIDE SEQUENCE [LARGE SCALE GENOMIC DNA]</scope>
    <source>
        <strain evidence="1 2">DSM 14698</strain>
    </source>
</reference>
<name>A0A848LPX0_9BACT</name>
<comment type="caution">
    <text evidence="1">The sequence shown here is derived from an EMBL/GenBank/DDBJ whole genome shotgun (WGS) entry which is preliminary data.</text>
</comment>
<accession>A0A848LPX0</accession>
<protein>
    <submittedName>
        <fullName evidence="1">Uncharacterized protein</fullName>
    </submittedName>
</protein>
<evidence type="ECO:0000313" key="1">
    <source>
        <dbReference type="EMBL" id="NMO19719.1"/>
    </source>
</evidence>
<dbReference type="AlphaFoldDB" id="A0A848LPX0"/>
<proteinExistence type="predicted"/>
<evidence type="ECO:0000313" key="2">
    <source>
        <dbReference type="Proteomes" id="UP000518300"/>
    </source>
</evidence>
<gene>
    <name evidence="1" type="ORF">HG543_33315</name>
</gene>
<sequence length="104" mass="11642">MDWRAISLHGATGISRVTNVYEVQDLRVPGTRYRIKVLERVQGDFLALPNMCVKNSGGEPEWISGLGRTEVDALQDAVSRTSEMLVSAARLATDDFEWSDPRDF</sequence>
<dbReference type="RefSeq" id="WP_169348961.1">
    <property type="nucleotide sequence ID" value="NZ_JABBJJ010000201.1"/>
</dbReference>